<dbReference type="EMBL" id="CAJNOU010000172">
    <property type="protein sequence ID" value="CAF0900143.1"/>
    <property type="molecule type" value="Genomic_DNA"/>
</dbReference>
<proteinExistence type="predicted"/>
<dbReference type="EMBL" id="CAJOBE010000685">
    <property type="protein sequence ID" value="CAF3674087.1"/>
    <property type="molecule type" value="Genomic_DNA"/>
</dbReference>
<comment type="caution">
    <text evidence="1">The sequence shown here is derived from an EMBL/GenBank/DDBJ whole genome shotgun (WGS) entry which is preliminary data.</text>
</comment>
<evidence type="ECO:0000313" key="2">
    <source>
        <dbReference type="EMBL" id="CAF3674087.1"/>
    </source>
</evidence>
<accession>A0A813ZIV1</accession>
<gene>
    <name evidence="2" type="ORF">FNK824_LOCUS7392</name>
    <name evidence="1" type="ORF">SEV965_LOCUS5593</name>
</gene>
<reference evidence="1" key="1">
    <citation type="submission" date="2021-02" db="EMBL/GenBank/DDBJ databases">
        <authorList>
            <person name="Nowell W R."/>
        </authorList>
    </citation>
    <scope>NUCLEOTIDE SEQUENCE</scope>
</reference>
<dbReference type="Proteomes" id="UP000663874">
    <property type="component" value="Unassembled WGS sequence"/>
</dbReference>
<dbReference type="Proteomes" id="UP000663889">
    <property type="component" value="Unassembled WGS sequence"/>
</dbReference>
<evidence type="ECO:0000313" key="1">
    <source>
        <dbReference type="EMBL" id="CAF0900143.1"/>
    </source>
</evidence>
<dbReference type="AlphaFoldDB" id="A0A813ZIV1"/>
<protein>
    <submittedName>
        <fullName evidence="1">Uncharacterized protein</fullName>
    </submittedName>
</protein>
<sequence>MVVWESSEFGYKNGIYAGNLFITKDGQFKQRDWNIRRGGRSSPETLSIFGLPNYETKIILHLSDFGLDGKMTKLELFRIHTRICECLAQDYGMYIFSSGYSYCCKDNDNGDFLKFNVLVHPKWLVTIDRHGQKQKLARDEHRNKVTEFVRDTATKILRQTIM</sequence>
<evidence type="ECO:0000313" key="3">
    <source>
        <dbReference type="Proteomes" id="UP000663889"/>
    </source>
</evidence>
<organism evidence="1 3">
    <name type="scientific">Rotaria sordida</name>
    <dbReference type="NCBI Taxonomy" id="392033"/>
    <lineage>
        <taxon>Eukaryota</taxon>
        <taxon>Metazoa</taxon>
        <taxon>Spiralia</taxon>
        <taxon>Gnathifera</taxon>
        <taxon>Rotifera</taxon>
        <taxon>Eurotatoria</taxon>
        <taxon>Bdelloidea</taxon>
        <taxon>Philodinida</taxon>
        <taxon>Philodinidae</taxon>
        <taxon>Rotaria</taxon>
    </lineage>
</organism>
<name>A0A813ZIV1_9BILA</name>